<dbReference type="InterPro" id="IPR001182">
    <property type="entry name" value="FtsW/RodA"/>
</dbReference>
<dbReference type="PANTHER" id="PTHR30474">
    <property type="entry name" value="CELL CYCLE PROTEIN"/>
    <property type="match status" value="1"/>
</dbReference>
<dbReference type="GO" id="GO:0015648">
    <property type="term" value="F:lipid-linked peptidoglycan transporter activity"/>
    <property type="evidence" value="ECO:0007669"/>
    <property type="project" value="TreeGrafter"/>
</dbReference>
<evidence type="ECO:0000256" key="2">
    <source>
        <dbReference type="ARBA" id="ARBA00022692"/>
    </source>
</evidence>
<dbReference type="Pfam" id="PF01098">
    <property type="entry name" value="FTSW_RODA_SPOVE"/>
    <property type="match status" value="1"/>
</dbReference>
<dbReference type="GO" id="GO:0032153">
    <property type="term" value="C:cell division site"/>
    <property type="evidence" value="ECO:0007669"/>
    <property type="project" value="TreeGrafter"/>
</dbReference>
<comment type="subcellular location">
    <subcellularLocation>
        <location evidence="1">Membrane</location>
        <topology evidence="1">Multi-pass membrane protein</topology>
    </subcellularLocation>
</comment>
<sequence>MGELGVSVQGKNGKNFFSRLKDTILADHILLSAFIGLIILGTLAQYSANYPDNMKVFIRHIVYLIISLSIFLIAITIPLKLYFALSPILYSFCLFLLFLLLFKGSGVKRWIEIGNFQFQPSEIAKLSIILISGRIISLKNLKKEIIITGILTLVFASLVVIQPDLGTAVVISLIFAGIIFSTGIDIFTYFLIISPFVCIISSFHILSAVIFFIILSFALYFSRINIGASLLILFLNIFIGSLTPILLHLLKPYQRERLLIFLNPYKDPSGSGWHILQSKISIGSGGIIGKGFLKGTLKSLKFIPMKNTDFIFSVIGEEFGFLGTLLTFTLFFILLYRLLTIIYTSKGNFSKIISSGIFFYFFTHSFINMGMCLGILPVVGLPLPFISYGGTNLLISTILIGIALNIRKNIYEYF</sequence>
<dbReference type="NCBIfam" id="NF037961">
    <property type="entry name" value="RodA_shape"/>
    <property type="match status" value="1"/>
</dbReference>
<keyword evidence="5 6" id="KW-0472">Membrane</keyword>
<organism evidence="7">
    <name type="scientific">candidate division WOR-3 bacterium</name>
    <dbReference type="NCBI Taxonomy" id="2052148"/>
    <lineage>
        <taxon>Bacteria</taxon>
        <taxon>Bacteria division WOR-3</taxon>
    </lineage>
</organism>
<dbReference type="GO" id="GO:0008360">
    <property type="term" value="P:regulation of cell shape"/>
    <property type="evidence" value="ECO:0007669"/>
    <property type="project" value="UniProtKB-KW"/>
</dbReference>
<evidence type="ECO:0000256" key="5">
    <source>
        <dbReference type="ARBA" id="ARBA00023136"/>
    </source>
</evidence>
<keyword evidence="2 6" id="KW-0812">Transmembrane</keyword>
<reference evidence="7" key="1">
    <citation type="journal article" date="2020" name="mSystems">
        <title>Genome- and Community-Level Interaction Insights into Carbon Utilization and Element Cycling Functions of Hydrothermarchaeota in Hydrothermal Sediment.</title>
        <authorList>
            <person name="Zhou Z."/>
            <person name="Liu Y."/>
            <person name="Xu W."/>
            <person name="Pan J."/>
            <person name="Luo Z.H."/>
            <person name="Li M."/>
        </authorList>
    </citation>
    <scope>NUCLEOTIDE SEQUENCE [LARGE SCALE GENOMIC DNA]</scope>
    <source>
        <strain evidence="7">SpSt-780</strain>
    </source>
</reference>
<feature type="transmembrane region" description="Helical" evidence="6">
    <location>
        <begin position="24"/>
        <end position="44"/>
    </location>
</feature>
<dbReference type="GO" id="GO:0005886">
    <property type="term" value="C:plasma membrane"/>
    <property type="evidence" value="ECO:0007669"/>
    <property type="project" value="TreeGrafter"/>
</dbReference>
<dbReference type="GO" id="GO:0051301">
    <property type="term" value="P:cell division"/>
    <property type="evidence" value="ECO:0007669"/>
    <property type="project" value="InterPro"/>
</dbReference>
<gene>
    <name evidence="7" type="ORF">ENV67_00450</name>
</gene>
<dbReference type="AlphaFoldDB" id="A0A7C4UF59"/>
<evidence type="ECO:0000313" key="7">
    <source>
        <dbReference type="EMBL" id="HGW90998.1"/>
    </source>
</evidence>
<feature type="transmembrane region" description="Helical" evidence="6">
    <location>
        <begin position="145"/>
        <end position="161"/>
    </location>
</feature>
<accession>A0A7C4UF59</accession>
<feature type="transmembrane region" description="Helical" evidence="6">
    <location>
        <begin position="357"/>
        <end position="379"/>
    </location>
</feature>
<feature type="transmembrane region" description="Helical" evidence="6">
    <location>
        <begin position="56"/>
        <end position="75"/>
    </location>
</feature>
<evidence type="ECO:0000256" key="4">
    <source>
        <dbReference type="ARBA" id="ARBA00022989"/>
    </source>
</evidence>
<feature type="transmembrane region" description="Helical" evidence="6">
    <location>
        <begin position="385"/>
        <end position="406"/>
    </location>
</feature>
<feature type="transmembrane region" description="Helical" evidence="6">
    <location>
        <begin position="81"/>
        <end position="102"/>
    </location>
</feature>
<comment type="caution">
    <text evidence="7">The sequence shown here is derived from an EMBL/GenBank/DDBJ whole genome shotgun (WGS) entry which is preliminary data.</text>
</comment>
<evidence type="ECO:0000256" key="1">
    <source>
        <dbReference type="ARBA" id="ARBA00004141"/>
    </source>
</evidence>
<feature type="transmembrane region" description="Helical" evidence="6">
    <location>
        <begin position="228"/>
        <end position="250"/>
    </location>
</feature>
<protein>
    <submittedName>
        <fullName evidence="7">Rod shape-determining protein RodA</fullName>
    </submittedName>
</protein>
<keyword evidence="4 6" id="KW-1133">Transmembrane helix</keyword>
<feature type="transmembrane region" description="Helical" evidence="6">
    <location>
        <begin position="168"/>
        <end position="193"/>
    </location>
</feature>
<dbReference type="EMBL" id="DTHG01000005">
    <property type="protein sequence ID" value="HGW90998.1"/>
    <property type="molecule type" value="Genomic_DNA"/>
</dbReference>
<evidence type="ECO:0000256" key="3">
    <source>
        <dbReference type="ARBA" id="ARBA00022960"/>
    </source>
</evidence>
<proteinExistence type="predicted"/>
<dbReference type="PANTHER" id="PTHR30474:SF1">
    <property type="entry name" value="PEPTIDOGLYCAN GLYCOSYLTRANSFERASE MRDB"/>
    <property type="match status" value="1"/>
</dbReference>
<name>A0A7C4UF59_UNCW3</name>
<keyword evidence="3" id="KW-0133">Cell shape</keyword>
<feature type="transmembrane region" description="Helical" evidence="6">
    <location>
        <begin position="199"/>
        <end position="221"/>
    </location>
</feature>
<evidence type="ECO:0000256" key="6">
    <source>
        <dbReference type="SAM" id="Phobius"/>
    </source>
</evidence>
<feature type="transmembrane region" description="Helical" evidence="6">
    <location>
        <begin position="310"/>
        <end position="336"/>
    </location>
</feature>